<proteinExistence type="predicted"/>
<dbReference type="InterPro" id="IPR001670">
    <property type="entry name" value="ADH_Fe/GldA"/>
</dbReference>
<dbReference type="EMBL" id="NGMS01000001">
    <property type="protein sequence ID" value="OTP27396.1"/>
    <property type="molecule type" value="Genomic_DNA"/>
</dbReference>
<dbReference type="AlphaFoldDB" id="A0A242KZL9"/>
<evidence type="ECO:0000259" key="3">
    <source>
        <dbReference type="Pfam" id="PF25137"/>
    </source>
</evidence>
<dbReference type="Pfam" id="PF25137">
    <property type="entry name" value="ADH_Fe_C"/>
    <property type="match status" value="1"/>
</dbReference>
<dbReference type="CDD" id="cd08180">
    <property type="entry name" value="PDD"/>
    <property type="match status" value="1"/>
</dbReference>
<dbReference type="RefSeq" id="WP_086334716.1">
    <property type="nucleotide sequence ID" value="NZ_CABHEA010000003.1"/>
</dbReference>
<dbReference type="SUPFAM" id="SSF56796">
    <property type="entry name" value="Dehydroquinate synthase-like"/>
    <property type="match status" value="1"/>
</dbReference>
<name>A0A242KZL9_ENTMU</name>
<dbReference type="Pfam" id="PF00465">
    <property type="entry name" value="Fe-ADH"/>
    <property type="match status" value="1"/>
</dbReference>
<dbReference type="InterPro" id="IPR018211">
    <property type="entry name" value="ADH_Fe_CS"/>
</dbReference>
<dbReference type="Proteomes" id="UP000195024">
    <property type="component" value="Unassembled WGS sequence"/>
</dbReference>
<accession>A0A242KZL9</accession>
<sequence>MNQWSMKTKVAVTTDIVKRFERFSDETVLFVFDPFLKSNQKVREMIAYLEQKNRVIIFTEIVPDPPIEKVVTGMQMALQAEPTVVIAIGGGSALDTAKGIIYFYQKVAKQSINYFVAIPTTSGTGSEVTSAAVITDTANKIKYPIFAEELIPDEAILSIDFVMTSPPSITAYSGLDVLTHALEALVAKGRTNYSSALAEKAITLVFSNLVECVKNGQNEDARIQMHEAATLAGVAFDNAGLGVCHALAHQVGALFKVPHGLANAMLLPHVVLANAKDWTAKSLYADVSRKLKLCTNGLSDEVAVIKLVDAIKRLSKDSGVPATLAEWNIEESTAIRAAEQVADNAMNDFTFQSNPISFDRTKLKEIYHKIV</sequence>
<dbReference type="GO" id="GO:0046872">
    <property type="term" value="F:metal ion binding"/>
    <property type="evidence" value="ECO:0007669"/>
    <property type="project" value="InterPro"/>
</dbReference>
<dbReference type="GO" id="GO:0004022">
    <property type="term" value="F:alcohol dehydrogenase (NAD+) activity"/>
    <property type="evidence" value="ECO:0007669"/>
    <property type="project" value="TreeGrafter"/>
</dbReference>
<evidence type="ECO:0000256" key="1">
    <source>
        <dbReference type="ARBA" id="ARBA00023002"/>
    </source>
</evidence>
<dbReference type="PANTHER" id="PTHR11496">
    <property type="entry name" value="ALCOHOL DEHYDROGENASE"/>
    <property type="match status" value="1"/>
</dbReference>
<dbReference type="FunFam" id="3.40.50.1970:FF:000003">
    <property type="entry name" value="Alcohol dehydrogenase, iron-containing"/>
    <property type="match status" value="1"/>
</dbReference>
<feature type="domain" description="Fe-containing alcohol dehydrogenase-like C-terminal" evidence="3">
    <location>
        <begin position="170"/>
        <end position="370"/>
    </location>
</feature>
<dbReference type="Gene3D" id="3.40.50.1970">
    <property type="match status" value="1"/>
</dbReference>
<dbReference type="InterPro" id="IPR039697">
    <property type="entry name" value="Alcohol_dehydrogenase_Fe"/>
</dbReference>
<dbReference type="FunFam" id="1.20.1090.10:FF:000001">
    <property type="entry name" value="Aldehyde-alcohol dehydrogenase"/>
    <property type="match status" value="1"/>
</dbReference>
<feature type="domain" description="Alcohol dehydrogenase iron-type/glycerol dehydrogenase GldA" evidence="2">
    <location>
        <begin position="16"/>
        <end position="157"/>
    </location>
</feature>
<evidence type="ECO:0000313" key="5">
    <source>
        <dbReference type="Proteomes" id="UP000195024"/>
    </source>
</evidence>
<keyword evidence="1" id="KW-0560">Oxidoreductase</keyword>
<reference evidence="4 5" key="1">
    <citation type="submission" date="2017-05" db="EMBL/GenBank/DDBJ databases">
        <title>The Genome Sequence of Enterococcus mundtii 6B1_DIV0119.</title>
        <authorList>
            <consortium name="The Broad Institute Genomics Platform"/>
            <consortium name="The Broad Institute Genomic Center for Infectious Diseases"/>
            <person name="Earl A."/>
            <person name="Manson A."/>
            <person name="Schwartman J."/>
            <person name="Gilmore M."/>
            <person name="Abouelleil A."/>
            <person name="Cao P."/>
            <person name="Chapman S."/>
            <person name="Cusick C."/>
            <person name="Shea T."/>
            <person name="Young S."/>
            <person name="Neafsey D."/>
            <person name="Nusbaum C."/>
            <person name="Birren B."/>
        </authorList>
    </citation>
    <scope>NUCLEOTIDE SEQUENCE [LARGE SCALE GENOMIC DNA]</scope>
    <source>
        <strain evidence="4 5">6B1_DIV0119</strain>
    </source>
</reference>
<organism evidence="4 5">
    <name type="scientific">Enterococcus mundtii</name>
    <dbReference type="NCBI Taxonomy" id="53346"/>
    <lineage>
        <taxon>Bacteria</taxon>
        <taxon>Bacillati</taxon>
        <taxon>Bacillota</taxon>
        <taxon>Bacilli</taxon>
        <taxon>Lactobacillales</taxon>
        <taxon>Enterococcaceae</taxon>
        <taxon>Enterococcus</taxon>
    </lineage>
</organism>
<evidence type="ECO:0000259" key="2">
    <source>
        <dbReference type="Pfam" id="PF00465"/>
    </source>
</evidence>
<dbReference type="PROSITE" id="PS00060">
    <property type="entry name" value="ADH_IRON_2"/>
    <property type="match status" value="1"/>
</dbReference>
<dbReference type="Gene3D" id="1.20.1090.10">
    <property type="entry name" value="Dehydroquinate synthase-like - alpha domain"/>
    <property type="match status" value="1"/>
</dbReference>
<dbReference type="InterPro" id="IPR056798">
    <property type="entry name" value="ADH_Fe_C"/>
</dbReference>
<comment type="caution">
    <text evidence="4">The sequence shown here is derived from an EMBL/GenBank/DDBJ whole genome shotgun (WGS) entry which is preliminary data.</text>
</comment>
<evidence type="ECO:0000313" key="4">
    <source>
        <dbReference type="EMBL" id="OTP27396.1"/>
    </source>
</evidence>
<protein>
    <submittedName>
        <fullName evidence="4">Uncharacterized protein</fullName>
    </submittedName>
</protein>
<dbReference type="PANTHER" id="PTHR11496:SF83">
    <property type="entry name" value="HYDROXYACID-OXOACID TRANSHYDROGENASE, MITOCHONDRIAL"/>
    <property type="match status" value="1"/>
</dbReference>
<gene>
    <name evidence="4" type="ORF">A5802_001131</name>
</gene>